<keyword evidence="5" id="KW-0271">Exosome</keyword>
<dbReference type="InterPro" id="IPR020568">
    <property type="entry name" value="Ribosomal_Su5_D2-typ_SF"/>
</dbReference>
<evidence type="ECO:0000256" key="3">
    <source>
        <dbReference type="ARBA" id="ARBA00006678"/>
    </source>
</evidence>
<dbReference type="GO" id="GO:0071035">
    <property type="term" value="P:nuclear polyadenylation-dependent rRNA catabolic process"/>
    <property type="evidence" value="ECO:0007669"/>
    <property type="project" value="TreeGrafter"/>
</dbReference>
<proteinExistence type="inferred from homology"/>
<dbReference type="PANTHER" id="PTHR11097">
    <property type="entry name" value="EXOSOME COMPLEX EXONUCLEASE RIBOSOMAL RNA PROCESSING PROTEIN"/>
    <property type="match status" value="1"/>
</dbReference>
<dbReference type="SUPFAM" id="SSF55666">
    <property type="entry name" value="Ribonuclease PH domain 2-like"/>
    <property type="match status" value="1"/>
</dbReference>
<dbReference type="AlphaFoldDB" id="A0A8J4LVV6"/>
<evidence type="ECO:0000259" key="8">
    <source>
        <dbReference type="Pfam" id="PF03725"/>
    </source>
</evidence>
<dbReference type="GO" id="GO:0000176">
    <property type="term" value="C:nuclear exosome (RNase complex)"/>
    <property type="evidence" value="ECO:0007669"/>
    <property type="project" value="TreeGrafter"/>
</dbReference>
<dbReference type="GO" id="GO:0034473">
    <property type="term" value="P:U1 snRNA 3'-end processing"/>
    <property type="evidence" value="ECO:0007669"/>
    <property type="project" value="TreeGrafter"/>
</dbReference>
<dbReference type="GO" id="GO:0005730">
    <property type="term" value="C:nucleolus"/>
    <property type="evidence" value="ECO:0007669"/>
    <property type="project" value="UniProtKB-SubCell"/>
</dbReference>
<dbReference type="SUPFAM" id="SSF54211">
    <property type="entry name" value="Ribosomal protein S5 domain 2-like"/>
    <property type="match status" value="1"/>
</dbReference>
<accession>A0A8J4LVV6</accession>
<gene>
    <name evidence="9" type="ORF">Vretimale_15645</name>
</gene>
<keyword evidence="4" id="KW-0963">Cytoplasm</keyword>
<sequence>MASAGEAAFCQISIENDVRLDGRRCIDMRPLELELGVIAQAAGSARLRLGATDVVVGVKVEVGSVPSSAPNQGRLQVAVEFSPCASPIYKGRFGETYGEQIAAAIEASLAPSSRGGDGGKGGGRGGPPSGLDLTKLCIVTGKTAWKLHVDALVLNDDGNVMGAVSAATLAALQDTRIPKVEVVTDGAGEEEIELDDSPGAAWRLDVSGLPLVVTVSQVGSQCVVDLTAQEEPCAASALHVAVNRQGQVCGITTSGRAGVEISMLLMMTETTQKLGPVLWDQLIQFLRNR</sequence>
<dbReference type="InterPro" id="IPR036345">
    <property type="entry name" value="ExoRNase_PH_dom2_sf"/>
</dbReference>
<dbReference type="Gene3D" id="3.30.230.70">
    <property type="entry name" value="GHMP Kinase, N-terminal domain"/>
    <property type="match status" value="1"/>
</dbReference>
<evidence type="ECO:0000313" key="10">
    <source>
        <dbReference type="Proteomes" id="UP000722791"/>
    </source>
</evidence>
<dbReference type="InterPro" id="IPR050590">
    <property type="entry name" value="Exosome_comp_Rrp42_subfam"/>
</dbReference>
<dbReference type="InterPro" id="IPR001247">
    <property type="entry name" value="ExoRNase_PH_dom1"/>
</dbReference>
<reference evidence="9" key="1">
    <citation type="journal article" date="2021" name="Proc. Natl. Acad. Sci. U.S.A.">
        <title>Three genomes in the algal genus Volvox reveal the fate of a haploid sex-determining region after a transition to homothallism.</title>
        <authorList>
            <person name="Yamamoto K."/>
            <person name="Hamaji T."/>
            <person name="Kawai-Toyooka H."/>
            <person name="Matsuzaki R."/>
            <person name="Takahashi F."/>
            <person name="Nishimura Y."/>
            <person name="Kawachi M."/>
            <person name="Noguchi H."/>
            <person name="Minakuchi Y."/>
            <person name="Umen J.G."/>
            <person name="Toyoda A."/>
            <person name="Nozaki H."/>
        </authorList>
    </citation>
    <scope>NUCLEOTIDE SEQUENCE</scope>
    <source>
        <strain evidence="9">NIES-3785</strain>
    </source>
</reference>
<dbReference type="GO" id="GO:0000467">
    <property type="term" value="P:exonucleolytic trimming to generate mature 3'-end of 5.8S rRNA from tricistronic rRNA transcript (SSU-rRNA, 5.8S rRNA, LSU-rRNA)"/>
    <property type="evidence" value="ECO:0007669"/>
    <property type="project" value="TreeGrafter"/>
</dbReference>
<evidence type="ECO:0000256" key="2">
    <source>
        <dbReference type="ARBA" id="ARBA00004604"/>
    </source>
</evidence>
<dbReference type="Pfam" id="PF03725">
    <property type="entry name" value="RNase_PH_C"/>
    <property type="match status" value="1"/>
</dbReference>
<dbReference type="EMBL" id="BNCQ01000042">
    <property type="protein sequence ID" value="GIM12265.1"/>
    <property type="molecule type" value="Genomic_DNA"/>
</dbReference>
<dbReference type="InterPro" id="IPR015847">
    <property type="entry name" value="ExoRNase_PH_dom2"/>
</dbReference>
<evidence type="ECO:0000256" key="1">
    <source>
        <dbReference type="ARBA" id="ARBA00004496"/>
    </source>
</evidence>
<evidence type="ECO:0000256" key="6">
    <source>
        <dbReference type="ARBA" id="ARBA00042523"/>
    </source>
</evidence>
<dbReference type="CDD" id="cd11367">
    <property type="entry name" value="RNase_PH_RRP42"/>
    <property type="match status" value="1"/>
</dbReference>
<name>A0A8J4LVV6_9CHLO</name>
<feature type="domain" description="Exoribonuclease phosphorolytic" evidence="7">
    <location>
        <begin position="27"/>
        <end position="178"/>
    </location>
</feature>
<dbReference type="GO" id="GO:0034475">
    <property type="term" value="P:U4 snRNA 3'-end processing"/>
    <property type="evidence" value="ECO:0007669"/>
    <property type="project" value="TreeGrafter"/>
</dbReference>
<protein>
    <recommendedName>
        <fullName evidence="6">Ribosomal RNA-processing protein 42</fullName>
    </recommendedName>
</protein>
<feature type="domain" description="Exoribonuclease phosphorolytic" evidence="8">
    <location>
        <begin position="209"/>
        <end position="263"/>
    </location>
</feature>
<evidence type="ECO:0000256" key="5">
    <source>
        <dbReference type="ARBA" id="ARBA00022835"/>
    </source>
</evidence>
<comment type="subcellular location">
    <subcellularLocation>
        <location evidence="1">Cytoplasm</location>
    </subcellularLocation>
    <subcellularLocation>
        <location evidence="2">Nucleus</location>
        <location evidence="2">Nucleolus</location>
    </subcellularLocation>
</comment>
<dbReference type="GO" id="GO:0034476">
    <property type="term" value="P:U5 snRNA 3'-end processing"/>
    <property type="evidence" value="ECO:0007669"/>
    <property type="project" value="TreeGrafter"/>
</dbReference>
<dbReference type="InterPro" id="IPR027408">
    <property type="entry name" value="PNPase/RNase_PH_dom_sf"/>
</dbReference>
<dbReference type="Proteomes" id="UP000722791">
    <property type="component" value="Unassembled WGS sequence"/>
</dbReference>
<dbReference type="GO" id="GO:0035925">
    <property type="term" value="F:mRNA 3'-UTR AU-rich region binding"/>
    <property type="evidence" value="ECO:0007669"/>
    <property type="project" value="TreeGrafter"/>
</dbReference>
<evidence type="ECO:0000313" key="9">
    <source>
        <dbReference type="EMBL" id="GIM12265.1"/>
    </source>
</evidence>
<evidence type="ECO:0000259" key="7">
    <source>
        <dbReference type="Pfam" id="PF01138"/>
    </source>
</evidence>
<dbReference type="GO" id="GO:0071028">
    <property type="term" value="P:nuclear mRNA surveillance"/>
    <property type="evidence" value="ECO:0007669"/>
    <property type="project" value="TreeGrafter"/>
</dbReference>
<evidence type="ECO:0000256" key="4">
    <source>
        <dbReference type="ARBA" id="ARBA00022490"/>
    </source>
</evidence>
<dbReference type="GO" id="GO:0016075">
    <property type="term" value="P:rRNA catabolic process"/>
    <property type="evidence" value="ECO:0007669"/>
    <property type="project" value="TreeGrafter"/>
</dbReference>
<dbReference type="Pfam" id="PF01138">
    <property type="entry name" value="RNase_PH"/>
    <property type="match status" value="1"/>
</dbReference>
<dbReference type="GO" id="GO:0000177">
    <property type="term" value="C:cytoplasmic exosome (RNase complex)"/>
    <property type="evidence" value="ECO:0007669"/>
    <property type="project" value="TreeGrafter"/>
</dbReference>
<comment type="similarity">
    <text evidence="3">Belongs to the RNase PH family.</text>
</comment>
<organism evidence="9 10">
    <name type="scientific">Volvox reticuliferus</name>
    <dbReference type="NCBI Taxonomy" id="1737510"/>
    <lineage>
        <taxon>Eukaryota</taxon>
        <taxon>Viridiplantae</taxon>
        <taxon>Chlorophyta</taxon>
        <taxon>core chlorophytes</taxon>
        <taxon>Chlorophyceae</taxon>
        <taxon>CS clade</taxon>
        <taxon>Chlamydomonadales</taxon>
        <taxon>Volvocaceae</taxon>
        <taxon>Volvox</taxon>
    </lineage>
</organism>
<dbReference type="PANTHER" id="PTHR11097:SF8">
    <property type="entry name" value="EXOSOME COMPLEX COMPONENT RRP42"/>
    <property type="match status" value="1"/>
</dbReference>
<dbReference type="GO" id="GO:0071038">
    <property type="term" value="P:TRAMP-dependent tRNA surveillance pathway"/>
    <property type="evidence" value="ECO:0007669"/>
    <property type="project" value="TreeGrafter"/>
</dbReference>
<comment type="caution">
    <text evidence="9">The sequence shown here is derived from an EMBL/GenBank/DDBJ whole genome shotgun (WGS) entry which is preliminary data.</text>
</comment>